<sequence>MTSVAIGRGIFANAVSNLLEREGPALTVGTMMATSLFAHTTVAEYKSRGHAQDVPKIAKVLTTPAGPTRNVDRMNVCASLTPSYAIVLMKLKVASLGQGSQDLSWYWHATGRPDPLAPGYAKARPFFKDCCLVDSLRALGYKVAYPSDGPWRVRDGNAWLGPLGKTIVPSDRFTIAKEEGNYILAYANHFVAAKHDQEGELLINFGRRCHEFEAPDAHAVDVLQVDQVLYVGGSLPPEIILSLPTFTFSYADLKCLAAASKSMLRTIRSGESWKGLYLNVDCEELNCPQRLRCMENLWRSAGGVLFSLKQLAMLIDWPERTFIKFTTVSGQVPRPGGRLLHSFSSAQPLLGMASMELTLPKEACGMYMGVESLNRRLSSWCRVDNIFTDLATWSFGVNDSAPQPFPGASGRRLVASIPNKFQVRWSERYFAIQLNGEGGNDYSFVAQWLRGMISMLTKLSRKCDVGATGRDRSIVTRAAMWQNNASEAAAMGTLMHAHIESLLNGDVAPLEERLAGSIDFVARAENGGMVLFDWKRSRNLRSKYTSQWCNMKPPLDYLPDCSGVHYRLQLNLYKFILEKYYGLQVVAMYVACFHPDNADTGPFVDAVPVMTKEVDLMLRFHKQRLLELRGGAAPKPSAVLNTLRHLQRAHLQHIPGLTFLIPSEHDFHHFEQAKLGTLHDVEKNYLLFMFLHAYGKKWMQRGRSLKLDNLPHPMETSRTQHWQNLAVEVALEMQFKCLKRATEVTAAGETETATSLLDIAGGADSQEDLVRELEEQVMRPAAADSDAQPGGLALIPVPLAPAPDAALREDDPFAVCKKRRLMPGAKESGTRFNALFASTDECYQASLATVPAPFPGEARGTIRQQILQNLEYARTRYPGWSDNLTRLGAAAVCVYRTRYTDLFMTDYVALLWVIEGERFLRAHNGRCYLYHNHGAFEVWSGVPAESTFSRVKTFLLRLEGMFRLMSPHIARCDGDLLDEIQRLLDEHNSQRTFLEACTDSAIMSAGGSSRRVQRGRRRAAEDQEEEEDGRAAAGAVPGTGGWPSFTADTISKIAAPLQEKLLDERRLMQFVAQWCGTPIHREAGCAYADVCVKYDQAPGEHVRLVPPRPEENIYVRIPHALKVGATDPMLLAAKTRLEKFVRQTFWCNIDFYKCNMAAIALAKRGRNIDRCFIGESPGGTGQSLYSAHLAAVYGHNHAYVDPNLFHNEEEMRKQLEQFAHCFIITCQEAPESGKAFQQDLYKKMMSADDLSARRPYGFMTRMLRVVGWKRYEANRLMTFRNVVERNFNSVKRRGLVWEPMPAFVEGSILESEYPDASEDGIFAKDPALRAFLESGPAIAASLQQQHGFECSHSETQCYQLIDDFAEKGVTENKLREACGLSPRVDKGATNSVDEAIAVVAPADAGRHEPVLDPVEKAHAAAVVFGLDPANNRSKFSKAWWDRNAKPKLSADKKTWEGLLAQNLLIAAEGKCEPDFYVLRIRCKRSLQDVCPLQQPASPSILRECIDASAFWDHLEGNPSRQVTAEILLQTLESVANRLDRQANRGRPVQVGNTLPLQKEEALKWRSQWEKLQENERAAKALLDYLEQAADCLASQAEDVRASTPSRRRRRKSAAPAAAAGSSQAHVENPFQQGGHVHVQVAYKYKLDSVRTRRYAQEPFAVQKLSQCLQAAALGHTLDLDIHNCCFVLMLQLLDRLEPLHDSWTRVRKTLDMCALSRATVISEHLNLPSAEGKHLLQKVFNGGSIPQSHADNKFLLDLQSASIFCRWTAASVFPEAFTQLLQCKDRPEVSILTYFWNVAEDVILDAWLEKLEELQSEHLSLHFDGIRVDSKLASPCPQDICDSCMRHIETKTKFKVTIRPKTHACFLTSLKTRDDKQVAECPDALRLPGNCIVVGLHHLGFSAQMTAMQSNRESEHEDFFRRRGLRSYRQVSEACDIPMKPCLEVGQPEPGACFLLHCLPRGRPHCVAVEVLSHEHVRITDDRSSWRLNVPAFKELLTSAVDFKYIVSVYVKGSPESGTSVTLTDEERAALLELQAGANDAEFVVDVDAGLASADSESTQSSNSEGEEWEDGTTKVGDDLLRSLEAEVKAFSTTAVEKDSSGNNRCPFCPFRAWPPSQSLSRLRKHVAEYHSARKQFIASGTKQLKLVLALHDEDQCCADPKLRYLSRSAALLRQTVVPALQRTTNDVDRYIRLVLTGDGPCYWNAQTVAAAPLRRVRNVYIDKDFAELLLRQALMNKAKSYATHAALAAMLPGQTCSLLPRHARHWWPLLEDIFMSPKITQIWQDLTAELLDHKEFEVLSIDATMRCCLSILGQARPRAAKVERDAAVFRGDDALTRVLTVRGRSSAVLLMEALSSDDSEACVRALADHLPARGLAQTSYVLVDNPSHKYWKELRTICPSLQVLALDPVHLAMTCEYASARKRTASSRQLRLILRKLTAHDAEAMAGRWGPVYHGGSPPALNWEEKRARQQLEDRSMRLSDAQKLLADLNPQVPFYCRLDWIKALAALATVYRQETERVAPGPNRKVHMLLLSATAPARAEWYLNNTRMRHMISGTRQALLPVGTTSNEALHHEINTWFRETQKLHQATLRLKLGILKLGKTLSHNRALYHPTTRQMPEAELVARASASVGWSTEEWRAWCQELLNVRMPQKAALPLQQQREADDVALLILFRGSSHVVAMSVSESSASIDRETVCIGSRLRMKSNTADYATDAKADGKGFQGEQHSR</sequence>
<dbReference type="Gene3D" id="3.90.320.10">
    <property type="match status" value="1"/>
</dbReference>
<feature type="region of interest" description="Disordered" evidence="1">
    <location>
        <begin position="1596"/>
        <end position="1625"/>
    </location>
</feature>
<dbReference type="OrthoDB" id="418882at2759"/>
<feature type="compositionally biased region" description="Polar residues" evidence="1">
    <location>
        <begin position="2055"/>
        <end position="2064"/>
    </location>
</feature>
<evidence type="ECO:0000313" key="2">
    <source>
        <dbReference type="EMBL" id="OLP77670.1"/>
    </source>
</evidence>
<evidence type="ECO:0000313" key="3">
    <source>
        <dbReference type="Proteomes" id="UP000186817"/>
    </source>
</evidence>
<feature type="region of interest" description="Disordered" evidence="1">
    <location>
        <begin position="2054"/>
        <end position="2074"/>
    </location>
</feature>
<gene>
    <name evidence="2" type="ORF">AK812_SmicGene42249</name>
</gene>
<name>A0A1Q9C428_SYMMI</name>
<dbReference type="Proteomes" id="UP000186817">
    <property type="component" value="Unassembled WGS sequence"/>
</dbReference>
<dbReference type="EMBL" id="LSRX01001730">
    <property type="protein sequence ID" value="OLP77670.1"/>
    <property type="molecule type" value="Genomic_DNA"/>
</dbReference>
<evidence type="ECO:0000256" key="1">
    <source>
        <dbReference type="SAM" id="MobiDB-lite"/>
    </source>
</evidence>
<feature type="compositionally biased region" description="Low complexity" evidence="1">
    <location>
        <begin position="1613"/>
        <end position="1624"/>
    </location>
</feature>
<organism evidence="2 3">
    <name type="scientific">Symbiodinium microadriaticum</name>
    <name type="common">Dinoflagellate</name>
    <name type="synonym">Zooxanthella microadriatica</name>
    <dbReference type="NCBI Taxonomy" id="2951"/>
    <lineage>
        <taxon>Eukaryota</taxon>
        <taxon>Sar</taxon>
        <taxon>Alveolata</taxon>
        <taxon>Dinophyceae</taxon>
        <taxon>Suessiales</taxon>
        <taxon>Symbiodiniaceae</taxon>
        <taxon>Symbiodinium</taxon>
    </lineage>
</organism>
<accession>A0A1Q9C428</accession>
<reference evidence="2 3" key="1">
    <citation type="submission" date="2016-02" db="EMBL/GenBank/DDBJ databases">
        <title>Genome analysis of coral dinoflagellate symbionts highlights evolutionary adaptations to a symbiotic lifestyle.</title>
        <authorList>
            <person name="Aranda M."/>
            <person name="Li Y."/>
            <person name="Liew Y.J."/>
            <person name="Baumgarten S."/>
            <person name="Simakov O."/>
            <person name="Wilson M."/>
            <person name="Piel J."/>
            <person name="Ashoor H."/>
            <person name="Bougouffa S."/>
            <person name="Bajic V.B."/>
            <person name="Ryu T."/>
            <person name="Ravasi T."/>
            <person name="Bayer T."/>
            <person name="Micklem G."/>
            <person name="Kim H."/>
            <person name="Bhak J."/>
            <person name="Lajeunesse T.C."/>
            <person name="Voolstra C.R."/>
        </authorList>
    </citation>
    <scope>NUCLEOTIDE SEQUENCE [LARGE SCALE GENOMIC DNA]</scope>
    <source>
        <strain evidence="2 3">CCMP2467</strain>
    </source>
</reference>
<comment type="caution">
    <text evidence="2">The sequence shown here is derived from an EMBL/GenBank/DDBJ whole genome shotgun (WGS) entry which is preliminary data.</text>
</comment>
<feature type="region of interest" description="Disordered" evidence="1">
    <location>
        <begin position="1005"/>
        <end position="1042"/>
    </location>
</feature>
<protein>
    <submittedName>
        <fullName evidence="2">Uncharacterized protein</fullName>
    </submittedName>
</protein>
<proteinExistence type="predicted"/>
<keyword evidence="3" id="KW-1185">Reference proteome</keyword>
<dbReference type="InterPro" id="IPR011604">
    <property type="entry name" value="PDDEXK-like_dom_sf"/>
</dbReference>